<dbReference type="GO" id="GO:0008168">
    <property type="term" value="F:methyltransferase activity"/>
    <property type="evidence" value="ECO:0007669"/>
    <property type="project" value="UniProtKB-KW"/>
</dbReference>
<evidence type="ECO:0000256" key="1">
    <source>
        <dbReference type="ARBA" id="ARBA00008361"/>
    </source>
</evidence>
<evidence type="ECO:0000256" key="2">
    <source>
        <dbReference type="ARBA" id="ARBA00022603"/>
    </source>
</evidence>
<evidence type="ECO:0000256" key="3">
    <source>
        <dbReference type="ARBA" id="ARBA00022679"/>
    </source>
</evidence>
<proteinExistence type="inferred from homology"/>
<reference evidence="4 5" key="1">
    <citation type="submission" date="2024-11" db="EMBL/GenBank/DDBJ databases">
        <title>Chromosome-level genome assembly of Eucalyptus globulus Labill. provides insights into its genome evolution.</title>
        <authorList>
            <person name="Li X."/>
        </authorList>
    </citation>
    <scope>NUCLEOTIDE SEQUENCE [LARGE SCALE GENOMIC DNA]</scope>
    <source>
        <strain evidence="4">CL2024</strain>
        <tissue evidence="4">Fresh tender leaves</tissue>
    </source>
</reference>
<dbReference type="GO" id="GO:0032259">
    <property type="term" value="P:methylation"/>
    <property type="evidence" value="ECO:0007669"/>
    <property type="project" value="UniProtKB-KW"/>
</dbReference>
<dbReference type="FunFam" id="3.40.50.150:FF:000351">
    <property type="entry name" value="S-adenosyl-L-methionine-dependent methyltransferase superfamily protein"/>
    <property type="match status" value="1"/>
</dbReference>
<dbReference type="PANTHER" id="PTHR12176">
    <property type="entry name" value="SAM-DEPENDENT METHYLTRANSFERASE SUPERFAMILY PROTEIN"/>
    <property type="match status" value="1"/>
</dbReference>
<comment type="caution">
    <text evidence="4">The sequence shown here is derived from an EMBL/GenBank/DDBJ whole genome shotgun (WGS) entry which is preliminary data.</text>
</comment>
<organism evidence="4 5">
    <name type="scientific">Eucalyptus globulus</name>
    <name type="common">Tasmanian blue gum</name>
    <dbReference type="NCBI Taxonomy" id="34317"/>
    <lineage>
        <taxon>Eukaryota</taxon>
        <taxon>Viridiplantae</taxon>
        <taxon>Streptophyta</taxon>
        <taxon>Embryophyta</taxon>
        <taxon>Tracheophyta</taxon>
        <taxon>Spermatophyta</taxon>
        <taxon>Magnoliopsida</taxon>
        <taxon>eudicotyledons</taxon>
        <taxon>Gunneridae</taxon>
        <taxon>Pentapetalae</taxon>
        <taxon>rosids</taxon>
        <taxon>malvids</taxon>
        <taxon>Myrtales</taxon>
        <taxon>Myrtaceae</taxon>
        <taxon>Myrtoideae</taxon>
        <taxon>Eucalypteae</taxon>
        <taxon>Eucalyptus</taxon>
    </lineage>
</organism>
<comment type="similarity">
    <text evidence="1">Belongs to the methyltransferase superfamily.</text>
</comment>
<dbReference type="PANTHER" id="PTHR12176:SF56">
    <property type="entry name" value="OS04G0510700 PROTEIN"/>
    <property type="match status" value="1"/>
</dbReference>
<dbReference type="InterPro" id="IPR051419">
    <property type="entry name" value="Lys/N-term_MeTrsfase_sf"/>
</dbReference>
<protein>
    <recommendedName>
        <fullName evidence="6">S-adenosyl-L-methionine-dependent methyltransferase superfamily protein</fullName>
    </recommendedName>
</protein>
<evidence type="ECO:0000313" key="4">
    <source>
        <dbReference type="EMBL" id="KAL3724664.1"/>
    </source>
</evidence>
<dbReference type="Gene3D" id="3.40.50.150">
    <property type="entry name" value="Vaccinia Virus protein VP39"/>
    <property type="match status" value="1"/>
</dbReference>
<gene>
    <name evidence="4" type="ORF">ACJRO7_029778</name>
</gene>
<dbReference type="EMBL" id="JBJKBG010000008">
    <property type="protein sequence ID" value="KAL3724664.1"/>
    <property type="molecule type" value="Genomic_DNA"/>
</dbReference>
<sequence>MWRGARPVVGAFRARRLSTATTTTTTRRRIDDEGDWFYSSEWWGSTSPGGGGGGGDGHTVLRATSDCGNGVVSVVAFPSSRPNVVYWSSVENWLLQRYADICPRTDPNERFRVLGYQWRVLRFNDDTRQSAVKIMATYRESEPHSVRFMQQANCLAVPYLKSMVSTGLATLASSDFDLGDVVRGNKPMNILCIGHGGGSLPLFLASKIQGAIIDIVEIDPLVISASIQAMGFPAFSVLTPSGNRAISKPDLMDEVMWKGVHERLHLVESDAEKFVLENKKLYDLVLIDAYDGDDIFPRKLWDPDSPFLRALSNQLHSEHGTVVVNLHSDADLLSPDGSALSVLQQVWPMGKHVSSISQAYKDVLVGQGSSRRDHSKCSGLAFVVSVPWVCNSTLVACKKFRVDTGLSGRGGIVDRLISRSIEVERILDLPFSCLEYVKRNFTLVD</sequence>
<keyword evidence="3" id="KW-0808">Transferase</keyword>
<dbReference type="InterPro" id="IPR029063">
    <property type="entry name" value="SAM-dependent_MTases_sf"/>
</dbReference>
<dbReference type="Proteomes" id="UP001634007">
    <property type="component" value="Unassembled WGS sequence"/>
</dbReference>
<accession>A0ABD3JCE4</accession>
<evidence type="ECO:0000313" key="5">
    <source>
        <dbReference type="Proteomes" id="UP001634007"/>
    </source>
</evidence>
<dbReference type="AlphaFoldDB" id="A0ABD3JCE4"/>
<evidence type="ECO:0008006" key="6">
    <source>
        <dbReference type="Google" id="ProtNLM"/>
    </source>
</evidence>
<keyword evidence="5" id="KW-1185">Reference proteome</keyword>
<keyword evidence="2" id="KW-0489">Methyltransferase</keyword>
<dbReference type="SUPFAM" id="SSF53335">
    <property type="entry name" value="S-adenosyl-L-methionine-dependent methyltransferases"/>
    <property type="match status" value="1"/>
</dbReference>
<name>A0ABD3JCE4_EUCGL</name>